<proteinExistence type="predicted"/>
<comment type="caution">
    <text evidence="1">The sequence shown here is derived from an EMBL/GenBank/DDBJ whole genome shotgun (WGS) entry which is preliminary data.</text>
</comment>
<dbReference type="Proteomes" id="UP001226434">
    <property type="component" value="Unassembled WGS sequence"/>
</dbReference>
<protein>
    <recommendedName>
        <fullName evidence="3">DUF4034 domain-containing protein</fullName>
    </recommendedName>
</protein>
<dbReference type="RefSeq" id="WP_282332972.1">
    <property type="nucleotide sequence ID" value="NZ_JASBRG010000002.1"/>
</dbReference>
<sequence>MILQKRHYKMKPTFGNIFLFLSFFFCWQPKSKAGRKEKPTISTITRFGTTSAEKKSDTLDKIVKRIAYINEVQQEHVGWAGMESENYQNFLQLKKIASLQELLTLTKDTNNTVECYAAWALADKSYSKLPTIFAQFIKTNKTVFTFSGCLRSVDPISSELYHRYWSSIDDKLKAKDPLLLQLDSVILYNENSYWLLMTRALENRVYPASYKKRIEDLAFNKGNKEALFYLCTWYRADNYEKIKQSLIIYLRKPDYGKTGFSDYYRTIDELLKFRDSEIEALIIQKLKKDKHWKAEELKFKSLLEDYSIYEDFD</sequence>
<organism evidence="1 2">
    <name type="scientific">Pinibacter soli</name>
    <dbReference type="NCBI Taxonomy" id="3044211"/>
    <lineage>
        <taxon>Bacteria</taxon>
        <taxon>Pseudomonadati</taxon>
        <taxon>Bacteroidota</taxon>
        <taxon>Chitinophagia</taxon>
        <taxon>Chitinophagales</taxon>
        <taxon>Chitinophagaceae</taxon>
        <taxon>Pinibacter</taxon>
    </lineage>
</organism>
<evidence type="ECO:0000313" key="2">
    <source>
        <dbReference type="Proteomes" id="UP001226434"/>
    </source>
</evidence>
<keyword evidence="2" id="KW-1185">Reference proteome</keyword>
<dbReference type="EMBL" id="JASBRG010000002">
    <property type="protein sequence ID" value="MDI3318851.1"/>
    <property type="molecule type" value="Genomic_DNA"/>
</dbReference>
<evidence type="ECO:0008006" key="3">
    <source>
        <dbReference type="Google" id="ProtNLM"/>
    </source>
</evidence>
<gene>
    <name evidence="1" type="ORF">QJ048_03660</name>
</gene>
<name>A0ABT6R8G6_9BACT</name>
<reference evidence="1 2" key="1">
    <citation type="submission" date="2023-05" db="EMBL/GenBank/DDBJ databases">
        <title>Genome sequence of Pinibacter sp. MAH-24.</title>
        <authorList>
            <person name="Huq M.A."/>
        </authorList>
    </citation>
    <scope>NUCLEOTIDE SEQUENCE [LARGE SCALE GENOMIC DNA]</scope>
    <source>
        <strain evidence="1 2">MAH-24</strain>
    </source>
</reference>
<evidence type="ECO:0000313" key="1">
    <source>
        <dbReference type="EMBL" id="MDI3318851.1"/>
    </source>
</evidence>
<accession>A0ABT6R8G6</accession>